<dbReference type="GO" id="GO:0008270">
    <property type="term" value="F:zinc ion binding"/>
    <property type="evidence" value="ECO:0007669"/>
    <property type="project" value="InterPro"/>
</dbReference>
<evidence type="ECO:0000259" key="8">
    <source>
        <dbReference type="PROSITE" id="PS50048"/>
    </source>
</evidence>
<dbReference type="PROSITE" id="PS00463">
    <property type="entry name" value="ZN2_CY6_FUNGAL_1"/>
    <property type="match status" value="1"/>
</dbReference>
<dbReference type="RefSeq" id="XP_062641977.1">
    <property type="nucleotide sequence ID" value="XM_062789725.1"/>
</dbReference>
<dbReference type="InterPro" id="IPR051430">
    <property type="entry name" value="Fungal_TF_Env_Response"/>
</dbReference>
<keyword evidence="1" id="KW-0479">Metal-binding</keyword>
<feature type="compositionally biased region" description="Low complexity" evidence="7">
    <location>
        <begin position="100"/>
        <end position="116"/>
    </location>
</feature>
<feature type="compositionally biased region" description="Polar residues" evidence="7">
    <location>
        <begin position="133"/>
        <end position="147"/>
    </location>
</feature>
<dbReference type="CDD" id="cd00067">
    <property type="entry name" value="GAL4"/>
    <property type="match status" value="1"/>
</dbReference>
<dbReference type="GO" id="GO:0005634">
    <property type="term" value="C:nucleus"/>
    <property type="evidence" value="ECO:0007669"/>
    <property type="project" value="TreeGrafter"/>
</dbReference>
<feature type="compositionally biased region" description="Acidic residues" evidence="7">
    <location>
        <begin position="447"/>
        <end position="459"/>
    </location>
</feature>
<evidence type="ECO:0000256" key="7">
    <source>
        <dbReference type="SAM" id="MobiDB-lite"/>
    </source>
</evidence>
<protein>
    <recommendedName>
        <fullName evidence="8">Zn(2)-C6 fungal-type domain-containing protein</fullName>
    </recommendedName>
</protein>
<evidence type="ECO:0000256" key="4">
    <source>
        <dbReference type="ARBA" id="ARBA00023125"/>
    </source>
</evidence>
<dbReference type="Gene3D" id="4.10.240.10">
    <property type="entry name" value="Zn(2)-C6 fungal-type DNA-binding domain"/>
    <property type="match status" value="1"/>
</dbReference>
<gene>
    <name evidence="9" type="ORF">N657DRAFT_584036</name>
</gene>
<dbReference type="InterPro" id="IPR007219">
    <property type="entry name" value="XnlR_reg_dom"/>
</dbReference>
<dbReference type="PANTHER" id="PTHR31944:SF131">
    <property type="entry name" value="HEME-RESPONSIVE ZINC FINGER TRANSCRIPTION FACTOR HAP1"/>
    <property type="match status" value="1"/>
</dbReference>
<dbReference type="Proteomes" id="UP001302602">
    <property type="component" value="Unassembled WGS sequence"/>
</dbReference>
<keyword evidence="4" id="KW-0238">DNA-binding</keyword>
<keyword evidence="5" id="KW-0804">Transcription</keyword>
<dbReference type="GeneID" id="87826495"/>
<reference evidence="9" key="2">
    <citation type="submission" date="2023-05" db="EMBL/GenBank/DDBJ databases">
        <authorList>
            <consortium name="Lawrence Berkeley National Laboratory"/>
            <person name="Steindorff A."/>
            <person name="Hensen N."/>
            <person name="Bonometti L."/>
            <person name="Westerberg I."/>
            <person name="Brannstrom I.O."/>
            <person name="Guillou S."/>
            <person name="Cros-Aarteil S."/>
            <person name="Calhoun S."/>
            <person name="Haridas S."/>
            <person name="Kuo A."/>
            <person name="Mondo S."/>
            <person name="Pangilinan J."/>
            <person name="Riley R."/>
            <person name="Labutti K."/>
            <person name="Andreopoulos B."/>
            <person name="Lipzen A."/>
            <person name="Chen C."/>
            <person name="Yanf M."/>
            <person name="Daum C."/>
            <person name="Ng V."/>
            <person name="Clum A."/>
            <person name="Ohm R."/>
            <person name="Martin F."/>
            <person name="Silar P."/>
            <person name="Natvig D."/>
            <person name="Lalanne C."/>
            <person name="Gautier V."/>
            <person name="Ament-Velasquez S.L."/>
            <person name="Kruys A."/>
            <person name="Hutchinson M.I."/>
            <person name="Powell A.J."/>
            <person name="Barry K."/>
            <person name="Miller A.N."/>
            <person name="Grigoriev I.V."/>
            <person name="Debuchy R."/>
            <person name="Gladieux P."/>
            <person name="Thoren M.H."/>
            <person name="Johannesson H."/>
        </authorList>
    </citation>
    <scope>NUCLEOTIDE SEQUENCE</scope>
    <source>
        <strain evidence="9">CBS 731.68</strain>
    </source>
</reference>
<dbReference type="Pfam" id="PF04082">
    <property type="entry name" value="Fungal_trans"/>
    <property type="match status" value="1"/>
</dbReference>
<feature type="region of interest" description="Disordered" evidence="7">
    <location>
        <begin position="444"/>
        <end position="465"/>
    </location>
</feature>
<feature type="region of interest" description="Disordered" evidence="7">
    <location>
        <begin position="81"/>
        <end position="147"/>
    </location>
</feature>
<dbReference type="Pfam" id="PF00172">
    <property type="entry name" value="Zn_clus"/>
    <property type="match status" value="1"/>
</dbReference>
<keyword evidence="6" id="KW-0539">Nucleus</keyword>
<dbReference type="CDD" id="cd12148">
    <property type="entry name" value="fungal_TF_MHR"/>
    <property type="match status" value="1"/>
</dbReference>
<reference evidence="9" key="1">
    <citation type="journal article" date="2023" name="Mol. Phylogenet. Evol.">
        <title>Genome-scale phylogeny and comparative genomics of the fungal order Sordariales.</title>
        <authorList>
            <person name="Hensen N."/>
            <person name="Bonometti L."/>
            <person name="Westerberg I."/>
            <person name="Brannstrom I.O."/>
            <person name="Guillou S."/>
            <person name="Cros-Aarteil S."/>
            <person name="Calhoun S."/>
            <person name="Haridas S."/>
            <person name="Kuo A."/>
            <person name="Mondo S."/>
            <person name="Pangilinan J."/>
            <person name="Riley R."/>
            <person name="LaButti K."/>
            <person name="Andreopoulos B."/>
            <person name="Lipzen A."/>
            <person name="Chen C."/>
            <person name="Yan M."/>
            <person name="Daum C."/>
            <person name="Ng V."/>
            <person name="Clum A."/>
            <person name="Steindorff A."/>
            <person name="Ohm R.A."/>
            <person name="Martin F."/>
            <person name="Silar P."/>
            <person name="Natvig D.O."/>
            <person name="Lalanne C."/>
            <person name="Gautier V."/>
            <person name="Ament-Velasquez S.L."/>
            <person name="Kruys A."/>
            <person name="Hutchinson M.I."/>
            <person name="Powell A.J."/>
            <person name="Barry K."/>
            <person name="Miller A.N."/>
            <person name="Grigoriev I.V."/>
            <person name="Debuchy R."/>
            <person name="Gladieux P."/>
            <person name="Hiltunen Thoren M."/>
            <person name="Johannesson H."/>
        </authorList>
    </citation>
    <scope>NUCLEOTIDE SEQUENCE</scope>
    <source>
        <strain evidence="9">CBS 731.68</strain>
    </source>
</reference>
<keyword evidence="3" id="KW-0805">Transcription regulation</keyword>
<dbReference type="PROSITE" id="PS50048">
    <property type="entry name" value="ZN2_CY6_FUNGAL_2"/>
    <property type="match status" value="1"/>
</dbReference>
<dbReference type="SMART" id="SM00066">
    <property type="entry name" value="GAL4"/>
    <property type="match status" value="1"/>
</dbReference>
<evidence type="ECO:0000256" key="6">
    <source>
        <dbReference type="ARBA" id="ARBA00023242"/>
    </source>
</evidence>
<evidence type="ECO:0000256" key="2">
    <source>
        <dbReference type="ARBA" id="ARBA00022833"/>
    </source>
</evidence>
<dbReference type="EMBL" id="MU853278">
    <property type="protein sequence ID" value="KAK4118204.1"/>
    <property type="molecule type" value="Genomic_DNA"/>
</dbReference>
<evidence type="ECO:0000256" key="1">
    <source>
        <dbReference type="ARBA" id="ARBA00022723"/>
    </source>
</evidence>
<dbReference type="SUPFAM" id="SSF57701">
    <property type="entry name" value="Zn2/Cys6 DNA-binding domain"/>
    <property type="match status" value="1"/>
</dbReference>
<dbReference type="PANTHER" id="PTHR31944">
    <property type="entry name" value="HEME-RESPONSIVE ZINC FINGER TRANSCRIPTION FACTOR HAP1"/>
    <property type="match status" value="1"/>
</dbReference>
<dbReference type="GO" id="GO:0001228">
    <property type="term" value="F:DNA-binding transcription activator activity, RNA polymerase II-specific"/>
    <property type="evidence" value="ECO:0007669"/>
    <property type="project" value="TreeGrafter"/>
</dbReference>
<dbReference type="AlphaFoldDB" id="A0AAN6TPG8"/>
<feature type="domain" description="Zn(2)-C6 fungal-type" evidence="8">
    <location>
        <begin position="13"/>
        <end position="43"/>
    </location>
</feature>
<feature type="region of interest" description="Disordered" evidence="7">
    <location>
        <begin position="40"/>
        <end position="60"/>
    </location>
</feature>
<evidence type="ECO:0000313" key="10">
    <source>
        <dbReference type="Proteomes" id="UP001302602"/>
    </source>
</evidence>
<evidence type="ECO:0000256" key="5">
    <source>
        <dbReference type="ARBA" id="ARBA00023163"/>
    </source>
</evidence>
<accession>A0AAN6TPG8</accession>
<sequence length="770" mass="85530">MEPERRRRRPAVSCILCRRRKIRCNRETPCSNCAKSKNATCVYRDPPRPPRPDGPLHPLVGDASQTVQIQTSEPAAMSLLTPASSEPTHHGSSRPPPQHTTALTGSTATSAAASPSPRTYGQPSSRRPAPEQAVSSGPSPANTASVSTFTRDTHVETKTLHLSDFTANYHLHTEHRSAGQSQSQVVTKCVTHKTRLFGQSHWVNAVGLLSDMIELIQRSLRDPMSKLLVMERRCKSLAKVIKARRRPPWPCPPTPELPGRLVCDALVECYLDTSEAIFRVLHVPSFRRDYEAVWDPSRDPDPAFLVQLKLVLAIGAAAYDSTFSLRPYAIRWVYEAQTWLSEPEFKSRLDIPALQTSILLLMAREATGVGEEMVWATLGTTVRIAMYMGLHRDTAGLGLVTVTLLVAEMRRRLWNTILELMLHSSLTSGAPPLITLDEFDTKPPGNFDDDQLTDQEGDDLTPRPDEHFTQTTIAIALRSTFPQRLAVAKHLNDLSSRPTYSETLKLDAELREAYRTLTHTLQACKSAPRSPSELGLRTVDLILRWFFIALHFPFFAPALREAEFAFSRRAAVENALRFWRTAFPHPLSLSDDLADDRLGRIAINGSGFFRTTAVRALVGIAIELQTLAREEQGLSLGPVELRPDLLLAMEDFTVWAWKSLETGQTNAKCYLVAAVIRAQFEAVRQGLSHEDTEAFVFKEAEAAEERALGLLEAIEASGRQTQEDAVLGVGVDDVGHGLDLTTGLSVDWNYLASDAMFSSMEMDPMSWVLQ</sequence>
<name>A0AAN6TPG8_9PEZI</name>
<evidence type="ECO:0000256" key="3">
    <source>
        <dbReference type="ARBA" id="ARBA00023015"/>
    </source>
</evidence>
<comment type="caution">
    <text evidence="9">The sequence shown here is derived from an EMBL/GenBank/DDBJ whole genome shotgun (WGS) entry which is preliminary data.</text>
</comment>
<proteinExistence type="predicted"/>
<evidence type="ECO:0000313" key="9">
    <source>
        <dbReference type="EMBL" id="KAK4118204.1"/>
    </source>
</evidence>
<keyword evidence="10" id="KW-1185">Reference proteome</keyword>
<keyword evidence="2" id="KW-0862">Zinc</keyword>
<dbReference type="SMART" id="SM00906">
    <property type="entry name" value="Fungal_trans"/>
    <property type="match status" value="1"/>
</dbReference>
<dbReference type="GO" id="GO:0006351">
    <property type="term" value="P:DNA-templated transcription"/>
    <property type="evidence" value="ECO:0007669"/>
    <property type="project" value="InterPro"/>
</dbReference>
<dbReference type="InterPro" id="IPR036864">
    <property type="entry name" value="Zn2-C6_fun-type_DNA-bd_sf"/>
</dbReference>
<organism evidence="9 10">
    <name type="scientific">Parathielavia appendiculata</name>
    <dbReference type="NCBI Taxonomy" id="2587402"/>
    <lineage>
        <taxon>Eukaryota</taxon>
        <taxon>Fungi</taxon>
        <taxon>Dikarya</taxon>
        <taxon>Ascomycota</taxon>
        <taxon>Pezizomycotina</taxon>
        <taxon>Sordariomycetes</taxon>
        <taxon>Sordariomycetidae</taxon>
        <taxon>Sordariales</taxon>
        <taxon>Chaetomiaceae</taxon>
        <taxon>Parathielavia</taxon>
    </lineage>
</organism>
<dbReference type="GO" id="GO:0000978">
    <property type="term" value="F:RNA polymerase II cis-regulatory region sequence-specific DNA binding"/>
    <property type="evidence" value="ECO:0007669"/>
    <property type="project" value="TreeGrafter"/>
</dbReference>
<dbReference type="InterPro" id="IPR001138">
    <property type="entry name" value="Zn2Cys6_DnaBD"/>
</dbReference>